<protein>
    <submittedName>
        <fullName evidence="2">Uncharacterized protein</fullName>
    </submittedName>
</protein>
<accession>A0ABT2C0I7</accession>
<reference evidence="2" key="1">
    <citation type="submission" date="2022-08" db="EMBL/GenBank/DDBJ databases">
        <title>Reclassification of Massilia species as members of the genera Telluria, Duganella, Pseudoduganella, Mokoshia gen. nov. and Zemynaea gen. nov. using orthogonal and non-orthogonal genome-based approaches.</title>
        <authorList>
            <person name="Bowman J.P."/>
        </authorList>
    </citation>
    <scope>NUCLEOTIDE SEQUENCE</scope>
    <source>
        <strain evidence="2">LMG 11547</strain>
    </source>
</reference>
<comment type="caution">
    <text evidence="2">The sequence shown here is derived from an EMBL/GenBank/DDBJ whole genome shotgun (WGS) entry which is preliminary data.</text>
</comment>
<feature type="compositionally biased region" description="Polar residues" evidence="1">
    <location>
        <begin position="60"/>
        <end position="77"/>
    </location>
</feature>
<proteinExistence type="predicted"/>
<evidence type="ECO:0000313" key="3">
    <source>
        <dbReference type="Proteomes" id="UP001165263"/>
    </source>
</evidence>
<sequence>MIERQRRSDEATANAVARGVNILHVRNADLAQRYMEHKHVPLQVIHRVLTRPDLRRRLSPEQSISEAITPSPAGSSE</sequence>
<evidence type="ECO:0000256" key="1">
    <source>
        <dbReference type="SAM" id="MobiDB-lite"/>
    </source>
</evidence>
<dbReference type="EMBL" id="JANUHC010000005">
    <property type="protein sequence ID" value="MCS0630895.1"/>
    <property type="molecule type" value="Genomic_DNA"/>
</dbReference>
<evidence type="ECO:0000313" key="2">
    <source>
        <dbReference type="EMBL" id="MCS0630895.1"/>
    </source>
</evidence>
<gene>
    <name evidence="2" type="ORF">NX786_16305</name>
</gene>
<organism evidence="2 3">
    <name type="scientific">Telluria mixta</name>
    <dbReference type="NCBI Taxonomy" id="34071"/>
    <lineage>
        <taxon>Bacteria</taxon>
        <taxon>Pseudomonadati</taxon>
        <taxon>Pseudomonadota</taxon>
        <taxon>Betaproteobacteria</taxon>
        <taxon>Burkholderiales</taxon>
        <taxon>Oxalobacteraceae</taxon>
        <taxon>Telluria group</taxon>
        <taxon>Telluria</taxon>
    </lineage>
</organism>
<dbReference type="RefSeq" id="WP_259449989.1">
    <property type="nucleotide sequence ID" value="NZ_CP119520.1"/>
</dbReference>
<dbReference type="Proteomes" id="UP001165263">
    <property type="component" value="Unassembled WGS sequence"/>
</dbReference>
<name>A0ABT2C0I7_9BURK</name>
<feature type="region of interest" description="Disordered" evidence="1">
    <location>
        <begin position="55"/>
        <end position="77"/>
    </location>
</feature>
<keyword evidence="3" id="KW-1185">Reference proteome</keyword>